<keyword evidence="2" id="KW-0805">Transcription regulation</keyword>
<dbReference type="Gene3D" id="1.10.10.10">
    <property type="entry name" value="Winged helix-like DNA-binding domain superfamily/Winged helix DNA-binding domain"/>
    <property type="match status" value="1"/>
</dbReference>
<dbReference type="OrthoDB" id="9780326at2"/>
<accession>A0A2H3L3L8</accession>
<dbReference type="GO" id="GO:0016987">
    <property type="term" value="F:sigma factor activity"/>
    <property type="evidence" value="ECO:0007669"/>
    <property type="project" value="UniProtKB-KW"/>
</dbReference>
<proteinExistence type="inferred from homology"/>
<dbReference type="Gene3D" id="1.10.1740.10">
    <property type="match status" value="1"/>
</dbReference>
<dbReference type="GO" id="GO:0003677">
    <property type="term" value="F:DNA binding"/>
    <property type="evidence" value="ECO:0007669"/>
    <property type="project" value="UniProtKB-KW"/>
</dbReference>
<dbReference type="Pfam" id="PF04542">
    <property type="entry name" value="Sigma70_r2"/>
    <property type="match status" value="1"/>
</dbReference>
<sequence>MAGPQISLQVYEGEEMLLQGLRRGDPDACTCLMKQFSSLVYARALRMTGDHDEAENVLQTTFINACEAMPRFDGTSRLGTWLYRIATNEALMLLRKRRPTVGLDAVTEGLSTDEHPHLATDDPFHIAAHGELRTRIEQAIAELPESLRNVVMLRDILELSTDETAQQLGIAPGTVKVRLHRARGRLRELLISYMQQDAEEGLAT</sequence>
<feature type="domain" description="RNA polymerase sigma factor 70 region 4 type 2" evidence="7">
    <location>
        <begin position="135"/>
        <end position="186"/>
    </location>
</feature>
<dbReference type="InterPro" id="IPR036388">
    <property type="entry name" value="WH-like_DNA-bd_sf"/>
</dbReference>
<dbReference type="GO" id="GO:0006352">
    <property type="term" value="P:DNA-templated transcription initiation"/>
    <property type="evidence" value="ECO:0007669"/>
    <property type="project" value="InterPro"/>
</dbReference>
<dbReference type="SUPFAM" id="SSF88659">
    <property type="entry name" value="Sigma3 and sigma4 domains of RNA polymerase sigma factors"/>
    <property type="match status" value="1"/>
</dbReference>
<dbReference type="CDD" id="cd06171">
    <property type="entry name" value="Sigma70_r4"/>
    <property type="match status" value="1"/>
</dbReference>
<dbReference type="InterPro" id="IPR013324">
    <property type="entry name" value="RNA_pol_sigma_r3/r4-like"/>
</dbReference>
<dbReference type="PANTHER" id="PTHR43133:SF8">
    <property type="entry name" value="RNA POLYMERASE SIGMA FACTOR HI_1459-RELATED"/>
    <property type="match status" value="1"/>
</dbReference>
<organism evidence="8 9">
    <name type="scientific">Candidatus Chloroploca asiatica</name>
    <dbReference type="NCBI Taxonomy" id="1506545"/>
    <lineage>
        <taxon>Bacteria</taxon>
        <taxon>Bacillati</taxon>
        <taxon>Chloroflexota</taxon>
        <taxon>Chloroflexia</taxon>
        <taxon>Chloroflexales</taxon>
        <taxon>Chloroflexineae</taxon>
        <taxon>Oscillochloridaceae</taxon>
        <taxon>Candidatus Chloroploca</taxon>
    </lineage>
</organism>
<reference evidence="8 9" key="1">
    <citation type="submission" date="2016-05" db="EMBL/GenBank/DDBJ databases">
        <authorList>
            <person name="Lavstsen T."/>
            <person name="Jespersen J.S."/>
        </authorList>
    </citation>
    <scope>NUCLEOTIDE SEQUENCE [LARGE SCALE GENOMIC DNA]</scope>
    <source>
        <strain evidence="8 9">B7-9</strain>
    </source>
</reference>
<dbReference type="InterPro" id="IPR013249">
    <property type="entry name" value="RNA_pol_sigma70_r4_t2"/>
</dbReference>
<dbReference type="AlphaFoldDB" id="A0A2H3L3L8"/>
<keyword evidence="5" id="KW-0804">Transcription</keyword>
<dbReference type="PANTHER" id="PTHR43133">
    <property type="entry name" value="RNA POLYMERASE ECF-TYPE SIGMA FACTO"/>
    <property type="match status" value="1"/>
</dbReference>
<dbReference type="InterPro" id="IPR014284">
    <property type="entry name" value="RNA_pol_sigma-70_dom"/>
</dbReference>
<evidence type="ECO:0000313" key="9">
    <source>
        <dbReference type="Proteomes" id="UP000220922"/>
    </source>
</evidence>
<evidence type="ECO:0000259" key="6">
    <source>
        <dbReference type="Pfam" id="PF04542"/>
    </source>
</evidence>
<dbReference type="InterPro" id="IPR039425">
    <property type="entry name" value="RNA_pol_sigma-70-like"/>
</dbReference>
<keyword evidence="3" id="KW-0731">Sigma factor</keyword>
<comment type="similarity">
    <text evidence="1">Belongs to the sigma-70 factor family. ECF subfamily.</text>
</comment>
<dbReference type="EMBL" id="LYXE01000178">
    <property type="protein sequence ID" value="PDV96830.1"/>
    <property type="molecule type" value="Genomic_DNA"/>
</dbReference>
<dbReference type="InterPro" id="IPR013325">
    <property type="entry name" value="RNA_pol_sigma_r2"/>
</dbReference>
<protein>
    <submittedName>
        <fullName evidence="8">RNA polymerase subunit sigma-24</fullName>
    </submittedName>
</protein>
<keyword evidence="4" id="KW-0238">DNA-binding</keyword>
<keyword evidence="9" id="KW-1185">Reference proteome</keyword>
<feature type="domain" description="RNA polymerase sigma-70 region 2" evidence="6">
    <location>
        <begin position="32"/>
        <end position="98"/>
    </location>
</feature>
<dbReference type="NCBIfam" id="TIGR02937">
    <property type="entry name" value="sigma70-ECF"/>
    <property type="match status" value="1"/>
</dbReference>
<evidence type="ECO:0000313" key="8">
    <source>
        <dbReference type="EMBL" id="PDV96830.1"/>
    </source>
</evidence>
<evidence type="ECO:0000256" key="4">
    <source>
        <dbReference type="ARBA" id="ARBA00023125"/>
    </source>
</evidence>
<evidence type="ECO:0000256" key="3">
    <source>
        <dbReference type="ARBA" id="ARBA00023082"/>
    </source>
</evidence>
<dbReference type="Proteomes" id="UP000220922">
    <property type="component" value="Unassembled WGS sequence"/>
</dbReference>
<evidence type="ECO:0000256" key="2">
    <source>
        <dbReference type="ARBA" id="ARBA00023015"/>
    </source>
</evidence>
<evidence type="ECO:0000259" key="7">
    <source>
        <dbReference type="Pfam" id="PF08281"/>
    </source>
</evidence>
<dbReference type="RefSeq" id="WP_097655057.1">
    <property type="nucleotide sequence ID" value="NZ_LYXE01000178.1"/>
</dbReference>
<comment type="caution">
    <text evidence="8">The sequence shown here is derived from an EMBL/GenBank/DDBJ whole genome shotgun (WGS) entry which is preliminary data.</text>
</comment>
<evidence type="ECO:0000256" key="5">
    <source>
        <dbReference type="ARBA" id="ARBA00023163"/>
    </source>
</evidence>
<dbReference type="InterPro" id="IPR007627">
    <property type="entry name" value="RNA_pol_sigma70_r2"/>
</dbReference>
<gene>
    <name evidence="8" type="ORF">A9Q02_20170</name>
</gene>
<evidence type="ECO:0000256" key="1">
    <source>
        <dbReference type="ARBA" id="ARBA00010641"/>
    </source>
</evidence>
<name>A0A2H3L3L8_9CHLR</name>
<dbReference type="Pfam" id="PF08281">
    <property type="entry name" value="Sigma70_r4_2"/>
    <property type="match status" value="1"/>
</dbReference>
<dbReference type="SUPFAM" id="SSF88946">
    <property type="entry name" value="Sigma2 domain of RNA polymerase sigma factors"/>
    <property type="match status" value="1"/>
</dbReference>